<reference evidence="8 9" key="1">
    <citation type="submission" date="2023-05" db="EMBL/GenBank/DDBJ databases">
        <authorList>
            <person name="Yin Y."/>
            <person name="Lu Z."/>
        </authorList>
    </citation>
    <scope>NUCLEOTIDE SEQUENCE [LARGE SCALE GENOMIC DNA]</scope>
    <source>
        <strain evidence="8 9">ZM22</strain>
    </source>
</reference>
<evidence type="ECO:0000256" key="1">
    <source>
        <dbReference type="ARBA" id="ARBA00001823"/>
    </source>
</evidence>
<protein>
    <recommendedName>
        <fullName evidence="2 6">Adenylyl-sulfate kinase</fullName>
        <ecNumber evidence="2 6">2.7.1.25</ecNumber>
    </recommendedName>
</protein>
<dbReference type="GO" id="GO:0004020">
    <property type="term" value="F:adenylylsulfate kinase activity"/>
    <property type="evidence" value="ECO:0007669"/>
    <property type="project" value="UniProtKB-EC"/>
</dbReference>
<evidence type="ECO:0000256" key="4">
    <source>
        <dbReference type="ARBA" id="ARBA00022741"/>
    </source>
</evidence>
<dbReference type="NCBIfam" id="TIGR00455">
    <property type="entry name" value="apsK"/>
    <property type="match status" value="1"/>
</dbReference>
<dbReference type="CDD" id="cd02027">
    <property type="entry name" value="APSK"/>
    <property type="match status" value="1"/>
</dbReference>
<evidence type="ECO:0000256" key="6">
    <source>
        <dbReference type="RuleBase" id="RU004347"/>
    </source>
</evidence>
<dbReference type="Proteomes" id="UP001240697">
    <property type="component" value="Chromosome"/>
</dbReference>
<accession>A0ABY8SNN4</accession>
<comment type="catalytic activity">
    <reaction evidence="1 6">
        <text>adenosine 5'-phosphosulfate + ATP = 3'-phosphoadenylyl sulfate + ADP + H(+)</text>
        <dbReference type="Rhea" id="RHEA:24152"/>
        <dbReference type="ChEBI" id="CHEBI:15378"/>
        <dbReference type="ChEBI" id="CHEBI:30616"/>
        <dbReference type="ChEBI" id="CHEBI:58243"/>
        <dbReference type="ChEBI" id="CHEBI:58339"/>
        <dbReference type="ChEBI" id="CHEBI:456216"/>
        <dbReference type="EC" id="2.7.1.25"/>
    </reaction>
</comment>
<comment type="function">
    <text evidence="6">Catalyzes the synthesis of activated sulfate.</text>
</comment>
<keyword evidence="5 6" id="KW-0067">ATP-binding</keyword>
<organism evidence="8 9">
    <name type="scientific">Comamonas resistens</name>
    <dbReference type="NCBI Taxonomy" id="3046670"/>
    <lineage>
        <taxon>Bacteria</taxon>
        <taxon>Pseudomonadati</taxon>
        <taxon>Pseudomonadota</taxon>
        <taxon>Betaproteobacteria</taxon>
        <taxon>Burkholderiales</taxon>
        <taxon>Comamonadaceae</taxon>
        <taxon>Comamonas</taxon>
    </lineage>
</organism>
<evidence type="ECO:0000256" key="2">
    <source>
        <dbReference type="ARBA" id="ARBA00012121"/>
    </source>
</evidence>
<sequence>MPSHTTTTWWLTGLSGAGKTTLAQALAKELRDRAEAVCVVDGDELRSGLSQDLGFDSASRAENVRRAAHMARILNANGIHAVVAMISPAAKERDAALALIGKERCKEIYINTPLEICMLRDPKGLYKRAEIGQLTQMTGVQSAYEPPLSPALHLDTNVTEISQAVLQILAI</sequence>
<keyword evidence="6 8" id="KW-0418">Kinase</keyword>
<evidence type="ECO:0000256" key="3">
    <source>
        <dbReference type="ARBA" id="ARBA00022679"/>
    </source>
</evidence>
<evidence type="ECO:0000259" key="7">
    <source>
        <dbReference type="Pfam" id="PF01583"/>
    </source>
</evidence>
<dbReference type="SUPFAM" id="SSF52540">
    <property type="entry name" value="P-loop containing nucleoside triphosphate hydrolases"/>
    <property type="match status" value="1"/>
</dbReference>
<dbReference type="InterPro" id="IPR059117">
    <property type="entry name" value="APS_kinase_dom"/>
</dbReference>
<comment type="pathway">
    <text evidence="6">Sulfur metabolism; hydrogen sulfide biosynthesis; sulfite from sulfate: step 2/3.</text>
</comment>
<dbReference type="Gene3D" id="3.40.50.300">
    <property type="entry name" value="P-loop containing nucleotide triphosphate hydrolases"/>
    <property type="match status" value="1"/>
</dbReference>
<gene>
    <name evidence="8" type="primary">cysC</name>
    <name evidence="8" type="ORF">QMY55_16500</name>
</gene>
<dbReference type="PANTHER" id="PTHR42700:SF1">
    <property type="entry name" value="SULFATE ADENYLYLTRANSFERASE"/>
    <property type="match status" value="1"/>
</dbReference>
<dbReference type="InterPro" id="IPR050512">
    <property type="entry name" value="Sulf_AdTrans/APS_kinase"/>
</dbReference>
<dbReference type="EC" id="2.7.1.25" evidence="2 6"/>
<keyword evidence="3 6" id="KW-0808">Transferase</keyword>
<keyword evidence="9" id="KW-1185">Reference proteome</keyword>
<dbReference type="RefSeq" id="WP_283485246.1">
    <property type="nucleotide sequence ID" value="NZ_CP125947.1"/>
</dbReference>
<comment type="similarity">
    <text evidence="6">Belongs to the APS kinase family.</text>
</comment>
<name>A0ABY8SNN4_9BURK</name>
<dbReference type="PANTHER" id="PTHR42700">
    <property type="entry name" value="SULFATE ADENYLYLTRANSFERASE"/>
    <property type="match status" value="1"/>
</dbReference>
<feature type="domain" description="APS kinase" evidence="7">
    <location>
        <begin position="7"/>
        <end position="155"/>
    </location>
</feature>
<proteinExistence type="inferred from homology"/>
<dbReference type="Pfam" id="PF01583">
    <property type="entry name" value="APS_kinase"/>
    <property type="match status" value="1"/>
</dbReference>
<dbReference type="EMBL" id="CP125947">
    <property type="protein sequence ID" value="WHS64096.1"/>
    <property type="molecule type" value="Genomic_DNA"/>
</dbReference>
<keyword evidence="4 6" id="KW-0547">Nucleotide-binding</keyword>
<dbReference type="InterPro" id="IPR027417">
    <property type="entry name" value="P-loop_NTPase"/>
</dbReference>
<evidence type="ECO:0000313" key="8">
    <source>
        <dbReference type="EMBL" id="WHS64096.1"/>
    </source>
</evidence>
<evidence type="ECO:0000256" key="5">
    <source>
        <dbReference type="ARBA" id="ARBA00022840"/>
    </source>
</evidence>
<evidence type="ECO:0000313" key="9">
    <source>
        <dbReference type="Proteomes" id="UP001240697"/>
    </source>
</evidence>
<dbReference type="NCBIfam" id="NF003013">
    <property type="entry name" value="PRK03846.1"/>
    <property type="match status" value="1"/>
</dbReference>
<dbReference type="InterPro" id="IPR002891">
    <property type="entry name" value="APS"/>
</dbReference>